<organism evidence="3 4">
    <name type="scientific">Adineta steineri</name>
    <dbReference type="NCBI Taxonomy" id="433720"/>
    <lineage>
        <taxon>Eukaryota</taxon>
        <taxon>Metazoa</taxon>
        <taxon>Spiralia</taxon>
        <taxon>Gnathifera</taxon>
        <taxon>Rotifera</taxon>
        <taxon>Eurotatoria</taxon>
        <taxon>Bdelloidea</taxon>
        <taxon>Adinetida</taxon>
        <taxon>Adinetidae</taxon>
        <taxon>Adineta</taxon>
    </lineage>
</organism>
<evidence type="ECO:0008006" key="5">
    <source>
        <dbReference type="Google" id="ProtNLM"/>
    </source>
</evidence>
<dbReference type="OrthoDB" id="10057496at2759"/>
<feature type="repeat" description="ANK" evidence="1">
    <location>
        <begin position="72"/>
        <end position="95"/>
    </location>
</feature>
<dbReference type="PROSITE" id="PS50297">
    <property type="entry name" value="ANK_REP_REGION"/>
    <property type="match status" value="1"/>
</dbReference>
<dbReference type="EMBL" id="CAJNON010000829">
    <property type="protein sequence ID" value="CAF1387696.1"/>
    <property type="molecule type" value="Genomic_DNA"/>
</dbReference>
<protein>
    <recommendedName>
        <fullName evidence="5">Mono(ADP-ribosyl)transferase</fullName>
    </recommendedName>
</protein>
<evidence type="ECO:0000256" key="1">
    <source>
        <dbReference type="PROSITE-ProRule" id="PRU00023"/>
    </source>
</evidence>
<comment type="caution">
    <text evidence="3">The sequence shown here is derived from an EMBL/GenBank/DDBJ whole genome shotgun (WGS) entry which is preliminary data.</text>
</comment>
<dbReference type="EMBL" id="CAJOAY010001314">
    <property type="protein sequence ID" value="CAF3826247.1"/>
    <property type="molecule type" value="Genomic_DNA"/>
</dbReference>
<dbReference type="InterPro" id="IPR036770">
    <property type="entry name" value="Ankyrin_rpt-contain_sf"/>
</dbReference>
<evidence type="ECO:0000313" key="3">
    <source>
        <dbReference type="EMBL" id="CAF3826247.1"/>
    </source>
</evidence>
<dbReference type="SMART" id="SM00248">
    <property type="entry name" value="ANK"/>
    <property type="match status" value="1"/>
</dbReference>
<dbReference type="PROSITE" id="PS50088">
    <property type="entry name" value="ANK_REPEAT"/>
    <property type="match status" value="1"/>
</dbReference>
<dbReference type="Gene3D" id="3.90.176.10">
    <property type="entry name" value="Toxin ADP-ribosyltransferase, Chain A, domain 1"/>
    <property type="match status" value="1"/>
</dbReference>
<dbReference type="SUPFAM" id="SSF56399">
    <property type="entry name" value="ADP-ribosylation"/>
    <property type="match status" value="1"/>
</dbReference>
<dbReference type="Pfam" id="PF12796">
    <property type="entry name" value="Ank_2"/>
    <property type="match status" value="1"/>
</dbReference>
<dbReference type="SUPFAM" id="SSF48403">
    <property type="entry name" value="Ankyrin repeat"/>
    <property type="match status" value="1"/>
</dbReference>
<gene>
    <name evidence="3" type="ORF">OKA104_LOCUS20000</name>
    <name evidence="2" type="ORF">VCS650_LOCUS35766</name>
</gene>
<sequence length="447" mass="51689">MGSAGSVNKKPRCPYRKLLEAKLKKAKSIHGTDKQPSDLYLLCEKGETEKVRKILEGSTRKTIDDLVKLEPNGSTALHIATKKGHVDIVRLLLEHRCSRTILNCYGKEAYKYAATPDMQNLFIRSETSGRFFNSETDKSVAYHFPTNKGTKPSLEFLASFETEDDVQKYSLDFQTTAMWLRLFNWFSRTFPSLVQNDNLNLDTFNLYKNDDFKEFLKLKLDGKHEAALDEFDEFHRRNSIESLLRIYSNEEIGFYQSLNRQLADSPQEYHSSPHLCDRFIIEFHLRSDELAERRFLGTVYRGATINSSDLLLYEKALETKPRGVITFKAFTSTSEDINIALKFMLNSDKPFESHQIRVLYIIKTEVKSPTIVGIADVSEYPHEEEVLFMPGNLFVVKKLVKDVTVYTEEQKCLTVTEIHLEYLHIPISFWKKLLHTYRSANNSVTNL</sequence>
<dbReference type="Gene3D" id="1.25.40.20">
    <property type="entry name" value="Ankyrin repeat-containing domain"/>
    <property type="match status" value="1"/>
</dbReference>
<evidence type="ECO:0000313" key="2">
    <source>
        <dbReference type="EMBL" id="CAF1387696.1"/>
    </source>
</evidence>
<accession>A0A819CUY6</accession>
<name>A0A819CUY6_9BILA</name>
<dbReference type="Proteomes" id="UP000663891">
    <property type="component" value="Unassembled WGS sequence"/>
</dbReference>
<dbReference type="InterPro" id="IPR002110">
    <property type="entry name" value="Ankyrin_rpt"/>
</dbReference>
<dbReference type="AlphaFoldDB" id="A0A819CUY6"/>
<evidence type="ECO:0000313" key="4">
    <source>
        <dbReference type="Proteomes" id="UP000663881"/>
    </source>
</evidence>
<dbReference type="Proteomes" id="UP000663881">
    <property type="component" value="Unassembled WGS sequence"/>
</dbReference>
<reference evidence="3" key="1">
    <citation type="submission" date="2021-02" db="EMBL/GenBank/DDBJ databases">
        <authorList>
            <person name="Nowell W R."/>
        </authorList>
    </citation>
    <scope>NUCLEOTIDE SEQUENCE</scope>
</reference>
<keyword evidence="1" id="KW-0040">ANK repeat</keyword>
<proteinExistence type="predicted"/>